<comment type="caution">
    <text evidence="1">The sequence shown here is derived from an EMBL/GenBank/DDBJ whole genome shotgun (WGS) entry which is preliminary data.</text>
</comment>
<name>A0A4C1W3X8_EUMVA</name>
<evidence type="ECO:0000313" key="1">
    <source>
        <dbReference type="EMBL" id="GBP45199.1"/>
    </source>
</evidence>
<keyword evidence="2" id="KW-1185">Reference proteome</keyword>
<dbReference type="EMBL" id="BGZK01000466">
    <property type="protein sequence ID" value="GBP45199.1"/>
    <property type="molecule type" value="Genomic_DNA"/>
</dbReference>
<protein>
    <submittedName>
        <fullName evidence="1">Uncharacterized protein</fullName>
    </submittedName>
</protein>
<sequence length="111" mass="12349">MDKIVSLNKNYIKSRSNTETLPELTSARVSGPVGAPAGRRHVRRSCEFRAWRFRISRRRAPRGADGGAARDDVVTFKVGLFRLFMCVGARAAGTCSRPYSGTSCSFYRDTE</sequence>
<accession>A0A4C1W3X8</accession>
<dbReference type="AlphaFoldDB" id="A0A4C1W3X8"/>
<gene>
    <name evidence="1" type="ORF">EVAR_25904_1</name>
</gene>
<reference evidence="1 2" key="1">
    <citation type="journal article" date="2019" name="Commun. Biol.">
        <title>The bagworm genome reveals a unique fibroin gene that provides high tensile strength.</title>
        <authorList>
            <person name="Kono N."/>
            <person name="Nakamura H."/>
            <person name="Ohtoshi R."/>
            <person name="Tomita M."/>
            <person name="Numata K."/>
            <person name="Arakawa K."/>
        </authorList>
    </citation>
    <scope>NUCLEOTIDE SEQUENCE [LARGE SCALE GENOMIC DNA]</scope>
</reference>
<organism evidence="1 2">
    <name type="scientific">Eumeta variegata</name>
    <name type="common">Bagworm moth</name>
    <name type="synonym">Eumeta japonica</name>
    <dbReference type="NCBI Taxonomy" id="151549"/>
    <lineage>
        <taxon>Eukaryota</taxon>
        <taxon>Metazoa</taxon>
        <taxon>Ecdysozoa</taxon>
        <taxon>Arthropoda</taxon>
        <taxon>Hexapoda</taxon>
        <taxon>Insecta</taxon>
        <taxon>Pterygota</taxon>
        <taxon>Neoptera</taxon>
        <taxon>Endopterygota</taxon>
        <taxon>Lepidoptera</taxon>
        <taxon>Glossata</taxon>
        <taxon>Ditrysia</taxon>
        <taxon>Tineoidea</taxon>
        <taxon>Psychidae</taxon>
        <taxon>Oiketicinae</taxon>
        <taxon>Eumeta</taxon>
    </lineage>
</organism>
<proteinExistence type="predicted"/>
<evidence type="ECO:0000313" key="2">
    <source>
        <dbReference type="Proteomes" id="UP000299102"/>
    </source>
</evidence>
<dbReference type="Proteomes" id="UP000299102">
    <property type="component" value="Unassembled WGS sequence"/>
</dbReference>